<evidence type="ECO:0008006" key="3">
    <source>
        <dbReference type="Google" id="ProtNLM"/>
    </source>
</evidence>
<dbReference type="InterPro" id="IPR052159">
    <property type="entry name" value="Competence_DNA_uptake"/>
</dbReference>
<comment type="caution">
    <text evidence="1">The sequence shown here is derived from an EMBL/GenBank/DDBJ whole genome shotgun (WGS) entry which is preliminary data.</text>
</comment>
<name>A0A418VQ61_9PROT</name>
<gene>
    <name evidence="1" type="ORF">D3877_25280</name>
</gene>
<dbReference type="PANTHER" id="PTHR30619">
    <property type="entry name" value="DNA INTERNALIZATION/COMPETENCE PROTEIN COMEC/REC2"/>
    <property type="match status" value="1"/>
</dbReference>
<sequence>MESEEAGMAWQLDIHTIDVGQGESALLVAREIVGGAIQQQRTMLIDGGEGGAASTVHDYIAALGVARLDSILVSHYDSDHSGGIASLLIADNAYRIADMIAQAAHAEASVRAVRNQRIAYGASAAMAVVLGAYSLPGAAYGNLVYSAAAALLLAAIPANDAAAAETGCKSARGFLSVQQNLNPSLLVSASSQNRVAKAAGVAAANALEHGETVDSTRSAVFRSLATALPRESRFETGGICANTRIIDIGDTPHRPANYALAVDGRVTISSNYRVQAPGIARNHEEDPALGSEILWGATPLPLNAPTVHVVACRKMVWRAPQRSLPIASGQPDNDDSIGLVIRFNGFTFYSGGDLPTEGEDLVGAAIMNNDLPNPIGGAFPRAARLAAFKCGHHGADTATSVAFLNATRPSAAVISCGENAGFQHPAQVTVDHLHDSVDAQQFFLTNCRYATNHVPASFGPDHPFGRDQMNAANNKSFLFGDNGNVDPIFGPQPGHMRLSISQAASLAANGAVDRQFTVTGYNDDQPPGNGVVDRTIHNY</sequence>
<organism evidence="1 2">
    <name type="scientific">Azospirillum cavernae</name>
    <dbReference type="NCBI Taxonomy" id="2320860"/>
    <lineage>
        <taxon>Bacteria</taxon>
        <taxon>Pseudomonadati</taxon>
        <taxon>Pseudomonadota</taxon>
        <taxon>Alphaproteobacteria</taxon>
        <taxon>Rhodospirillales</taxon>
        <taxon>Azospirillaceae</taxon>
        <taxon>Azospirillum</taxon>
    </lineage>
</organism>
<reference evidence="1 2" key="1">
    <citation type="submission" date="2018-09" db="EMBL/GenBank/DDBJ databases">
        <authorList>
            <person name="Zhu H."/>
        </authorList>
    </citation>
    <scope>NUCLEOTIDE SEQUENCE [LARGE SCALE GENOMIC DNA]</scope>
    <source>
        <strain evidence="1 2">K2W22B-5</strain>
    </source>
</reference>
<dbReference type="Gene3D" id="3.60.15.10">
    <property type="entry name" value="Ribonuclease Z/Hydroxyacylglutathione hydrolase-like"/>
    <property type="match status" value="2"/>
</dbReference>
<accession>A0A418VQ61</accession>
<dbReference type="AlphaFoldDB" id="A0A418VQ61"/>
<dbReference type="EMBL" id="QYUL01000004">
    <property type="protein sequence ID" value="RJF78402.1"/>
    <property type="molecule type" value="Genomic_DNA"/>
</dbReference>
<proteinExistence type="predicted"/>
<dbReference type="PANTHER" id="PTHR30619:SF1">
    <property type="entry name" value="RECOMBINATION PROTEIN 2"/>
    <property type="match status" value="1"/>
</dbReference>
<dbReference type="Proteomes" id="UP000283458">
    <property type="component" value="Unassembled WGS sequence"/>
</dbReference>
<dbReference type="InterPro" id="IPR036866">
    <property type="entry name" value="RibonucZ/Hydroxyglut_hydro"/>
</dbReference>
<dbReference type="SUPFAM" id="SSF56281">
    <property type="entry name" value="Metallo-hydrolase/oxidoreductase"/>
    <property type="match status" value="2"/>
</dbReference>
<protein>
    <recommendedName>
        <fullName evidence="3">MBL fold metallo-hydrolase</fullName>
    </recommendedName>
</protein>
<keyword evidence="2" id="KW-1185">Reference proteome</keyword>
<evidence type="ECO:0000313" key="2">
    <source>
        <dbReference type="Proteomes" id="UP000283458"/>
    </source>
</evidence>
<evidence type="ECO:0000313" key="1">
    <source>
        <dbReference type="EMBL" id="RJF78402.1"/>
    </source>
</evidence>